<reference evidence="2" key="1">
    <citation type="submission" date="2021-02" db="EMBL/GenBank/DDBJ databases">
        <authorList>
            <person name="Nowell W R."/>
        </authorList>
    </citation>
    <scope>NUCLEOTIDE SEQUENCE</scope>
    <source>
        <strain evidence="2">Ploen Becks lab</strain>
    </source>
</reference>
<keyword evidence="1" id="KW-0472">Membrane</keyword>
<feature type="transmembrane region" description="Helical" evidence="1">
    <location>
        <begin position="679"/>
        <end position="699"/>
    </location>
</feature>
<dbReference type="AlphaFoldDB" id="A0A814AE03"/>
<feature type="transmembrane region" description="Helical" evidence="1">
    <location>
        <begin position="589"/>
        <end position="612"/>
    </location>
</feature>
<feature type="transmembrane region" description="Helical" evidence="1">
    <location>
        <begin position="632"/>
        <end position="658"/>
    </location>
</feature>
<evidence type="ECO:0000313" key="3">
    <source>
        <dbReference type="Proteomes" id="UP000663879"/>
    </source>
</evidence>
<name>A0A814AE03_9BILA</name>
<comment type="caution">
    <text evidence="2">The sequence shown here is derived from an EMBL/GenBank/DDBJ whole genome shotgun (WGS) entry which is preliminary data.</text>
</comment>
<dbReference type="EMBL" id="CAJNOC010002115">
    <property type="protein sequence ID" value="CAF0913488.1"/>
    <property type="molecule type" value="Genomic_DNA"/>
</dbReference>
<sequence>MSRNTLDTVSLQNDLNVLVDWCKEWSTELNVSKCKSMYIGKNREKKEYRITSHLRKNVLSETTCEKDLGVQITNDLKWNKQCVSASARANRALGQIKSSFTYLSKETIIPLYTVLYCVIDQYTIFSPFSKLIQFRNLQRISSFDTNTKCLKNKRHIEGYSIVDQKKIKGEDFLQKILNISSKIENSGIVKIFLSRINGFLVENKNLTQLLVIKKVLIGLRESDFNFYLGNELIKSCDQIRNATVQHLLNLANFYLFEMSRSIRKNVICPLLFKNVQIYAFLINRIMQTFYVWQSVKFENYSENSILNLNSNIEMLILSQVIKLNLDENLINPYIFKNLNQLIIYGEINSMQIDLLKYFKNLRSIEMDGQNLRKFLHKIGIEWTKYLNSNKKIDPFNFTEINSNLKFIVQFLITYDETDYVAYYYENFSPLYNLNKTFPDEDFCLYKEFPFDKLIQIYSKAYDYNSVLNPSVSCTFIWLTYRTYMFNMYYESINKPNGHYEYLINASNILKIVSDCQFEKRKNMCNIEKREFSKKDPTILNIVYLTSFFDGLFKFYLIPISSILGIFLYALSIYFIKNSNLLKDKKQRNLFIYILAISVINFMICFTQILRLVEEWPYGLSNWIMNRVLTQYLKIFLFDFFNCILKFSSNFIYIIISIIRCSYIGEKPDNFFKKVLKLNPVKLIILIFLTGFTLSLVKLFTYEINYMNPIYEYPIHVSFPLIS</sequence>
<evidence type="ECO:0000256" key="1">
    <source>
        <dbReference type="SAM" id="Phobius"/>
    </source>
</evidence>
<gene>
    <name evidence="2" type="ORF">OXX778_LOCUS12027</name>
</gene>
<accession>A0A814AE03</accession>
<protein>
    <submittedName>
        <fullName evidence="2">Uncharacterized protein</fullName>
    </submittedName>
</protein>
<keyword evidence="1" id="KW-1133">Transmembrane helix</keyword>
<evidence type="ECO:0000313" key="2">
    <source>
        <dbReference type="EMBL" id="CAF0913488.1"/>
    </source>
</evidence>
<keyword evidence="3" id="KW-1185">Reference proteome</keyword>
<dbReference type="PANTHER" id="PTHR33332">
    <property type="entry name" value="REVERSE TRANSCRIPTASE DOMAIN-CONTAINING PROTEIN"/>
    <property type="match status" value="1"/>
</dbReference>
<dbReference type="Proteomes" id="UP000663879">
    <property type="component" value="Unassembled WGS sequence"/>
</dbReference>
<keyword evidence="1" id="KW-0812">Transmembrane</keyword>
<proteinExistence type="predicted"/>
<organism evidence="2 3">
    <name type="scientific">Brachionus calyciflorus</name>
    <dbReference type="NCBI Taxonomy" id="104777"/>
    <lineage>
        <taxon>Eukaryota</taxon>
        <taxon>Metazoa</taxon>
        <taxon>Spiralia</taxon>
        <taxon>Gnathifera</taxon>
        <taxon>Rotifera</taxon>
        <taxon>Eurotatoria</taxon>
        <taxon>Monogononta</taxon>
        <taxon>Pseudotrocha</taxon>
        <taxon>Ploima</taxon>
        <taxon>Brachionidae</taxon>
        <taxon>Brachionus</taxon>
    </lineage>
</organism>
<feature type="transmembrane region" description="Helical" evidence="1">
    <location>
        <begin position="554"/>
        <end position="575"/>
    </location>
</feature>